<accession>A0A1B1U825</accession>
<dbReference type="Proteomes" id="UP000092839">
    <property type="component" value="Chromosome"/>
</dbReference>
<dbReference type="GO" id="GO:0016788">
    <property type="term" value="F:hydrolase activity, acting on ester bonds"/>
    <property type="evidence" value="ECO:0007669"/>
    <property type="project" value="InterPro"/>
</dbReference>
<dbReference type="Gene3D" id="3.40.50.1110">
    <property type="entry name" value="SGNH hydrolase"/>
    <property type="match status" value="1"/>
</dbReference>
<organism evidence="1 2">
    <name type="scientific">Bradyrhizobium icense</name>
    <dbReference type="NCBI Taxonomy" id="1274631"/>
    <lineage>
        <taxon>Bacteria</taxon>
        <taxon>Pseudomonadati</taxon>
        <taxon>Pseudomonadota</taxon>
        <taxon>Alphaproteobacteria</taxon>
        <taxon>Hyphomicrobiales</taxon>
        <taxon>Nitrobacteraceae</taxon>
        <taxon>Bradyrhizobium</taxon>
    </lineage>
</organism>
<dbReference type="KEGG" id="bic:LMTR13_00610"/>
<evidence type="ECO:0000313" key="1">
    <source>
        <dbReference type="EMBL" id="ANV98906.1"/>
    </source>
</evidence>
<dbReference type="SUPFAM" id="SSF52266">
    <property type="entry name" value="SGNH hydrolase"/>
    <property type="match status" value="1"/>
</dbReference>
<dbReference type="InterPro" id="IPR001087">
    <property type="entry name" value="GDSL"/>
</dbReference>
<sequence>MGDSNSDEYRADENNRGGIYASTTLNWSEQLQRYRGIEIGSWGSWSGTRRSGYEYNWALTGATAEDVVKTGQAAGLAQQVAAGKVNTVVLYVGANDFAIWNNTYANIYNGVLAGQSLKDYINRIVSSVAIAIDTVRTTEAVNMIVANLQDRGQSLGFIAHFPDPAKRQAVTNAIIAVNAGIDNVVRARRNVALVDLYNYVDSPKYKSRINLARGTVTVGREQISFATPGDEPHHAMLSDDEHSGAVVQCLLANYIFIGPLNSKFGQRIRPFTDEECLTNAGILVRGR</sequence>
<keyword evidence="2" id="KW-1185">Reference proteome</keyword>
<reference evidence="1 2" key="1">
    <citation type="submission" date="2016-07" db="EMBL/GenBank/DDBJ databases">
        <title>Complete genome sequence of Bradyrhizobium icense LMTR 13T, a potential inoculant strain isolated from lima bean (Phaseolus lunatus) in Peru.</title>
        <authorList>
            <person name="Ormeno-Orrillo E."/>
            <person name="Duran D."/>
            <person name="Rogel M.A."/>
            <person name="Rey L."/>
            <person name="Imperial J."/>
            <person name="Ruiz-Argueso T."/>
            <person name="Martinez-Romero E."/>
        </authorList>
    </citation>
    <scope>NUCLEOTIDE SEQUENCE [LARGE SCALE GENOMIC DNA]</scope>
    <source>
        <strain evidence="1 2">LMTR 13</strain>
    </source>
</reference>
<dbReference type="AlphaFoldDB" id="A0A1B1U825"/>
<protein>
    <recommendedName>
        <fullName evidence="3">SGNH hydrolase-type esterase domain-containing protein</fullName>
    </recommendedName>
</protein>
<dbReference type="EMBL" id="CP016428">
    <property type="protein sequence ID" value="ANV98906.1"/>
    <property type="molecule type" value="Genomic_DNA"/>
</dbReference>
<dbReference type="InterPro" id="IPR036514">
    <property type="entry name" value="SGNH_hydro_sf"/>
</dbReference>
<proteinExistence type="predicted"/>
<dbReference type="Pfam" id="PF00657">
    <property type="entry name" value="Lipase_GDSL"/>
    <property type="match status" value="1"/>
</dbReference>
<evidence type="ECO:0008006" key="3">
    <source>
        <dbReference type="Google" id="ProtNLM"/>
    </source>
</evidence>
<gene>
    <name evidence="1" type="ORF">LMTR13_00610</name>
</gene>
<evidence type="ECO:0000313" key="2">
    <source>
        <dbReference type="Proteomes" id="UP000092839"/>
    </source>
</evidence>
<name>A0A1B1U825_9BRAD</name>